<reference evidence="1" key="1">
    <citation type="submission" date="2014-09" db="EMBL/GenBank/DDBJ databases">
        <authorList>
            <person name="Magalhaes I.L.F."/>
            <person name="Oliveira U."/>
            <person name="Santos F.R."/>
            <person name="Vidigal T.H.D.A."/>
            <person name="Brescovit A.D."/>
            <person name="Santos A.J."/>
        </authorList>
    </citation>
    <scope>NUCLEOTIDE SEQUENCE</scope>
    <source>
        <tissue evidence="1">Shoot tissue taken approximately 20 cm above the soil surface</tissue>
    </source>
</reference>
<reference evidence="1" key="2">
    <citation type="journal article" date="2015" name="Data Brief">
        <title>Shoot transcriptome of the giant reed, Arundo donax.</title>
        <authorList>
            <person name="Barrero R.A."/>
            <person name="Guerrero F.D."/>
            <person name="Moolhuijzen P."/>
            <person name="Goolsby J.A."/>
            <person name="Tidwell J."/>
            <person name="Bellgard S.E."/>
            <person name="Bellgard M.I."/>
        </authorList>
    </citation>
    <scope>NUCLEOTIDE SEQUENCE</scope>
    <source>
        <tissue evidence="1">Shoot tissue taken approximately 20 cm above the soil surface</tissue>
    </source>
</reference>
<sequence>MICGGRLVGAGMGCGEAMLLNVEDVLQRRGRPAGACVTLRRNQSLSSRRGSFCIRCKVPWHDRMTCYDYKRYPHAHPEDVKLQNLAQERLWRQCVRCKHMIELAEIATI</sequence>
<name>A0A0A9GX34_ARUDO</name>
<dbReference type="GO" id="GO:0016567">
    <property type="term" value="P:protein ubiquitination"/>
    <property type="evidence" value="ECO:0007669"/>
    <property type="project" value="InterPro"/>
</dbReference>
<organism evidence="1">
    <name type="scientific">Arundo donax</name>
    <name type="common">Giant reed</name>
    <name type="synonym">Donax arundinaceus</name>
    <dbReference type="NCBI Taxonomy" id="35708"/>
    <lineage>
        <taxon>Eukaryota</taxon>
        <taxon>Viridiplantae</taxon>
        <taxon>Streptophyta</taxon>
        <taxon>Embryophyta</taxon>
        <taxon>Tracheophyta</taxon>
        <taxon>Spermatophyta</taxon>
        <taxon>Magnoliopsida</taxon>
        <taxon>Liliopsida</taxon>
        <taxon>Poales</taxon>
        <taxon>Poaceae</taxon>
        <taxon>PACMAD clade</taxon>
        <taxon>Arundinoideae</taxon>
        <taxon>Arundineae</taxon>
        <taxon>Arundo</taxon>
    </lineage>
</organism>
<dbReference type="EMBL" id="GBRH01170760">
    <property type="protein sequence ID" value="JAE27136.1"/>
    <property type="molecule type" value="Transcribed_RNA"/>
</dbReference>
<protein>
    <submittedName>
        <fullName evidence="1">Uncharacterized protein</fullName>
    </submittedName>
</protein>
<dbReference type="InterPro" id="IPR031127">
    <property type="entry name" value="E3_UB_ligase_RBR"/>
</dbReference>
<proteinExistence type="predicted"/>
<dbReference type="AlphaFoldDB" id="A0A0A9GX34"/>
<accession>A0A0A9GX34</accession>
<evidence type="ECO:0000313" key="1">
    <source>
        <dbReference type="EMBL" id="JAE27136.1"/>
    </source>
</evidence>
<dbReference type="GO" id="GO:0004842">
    <property type="term" value="F:ubiquitin-protein transferase activity"/>
    <property type="evidence" value="ECO:0007669"/>
    <property type="project" value="InterPro"/>
</dbReference>
<dbReference type="PANTHER" id="PTHR11685">
    <property type="entry name" value="RBR FAMILY RING FINGER AND IBR DOMAIN-CONTAINING"/>
    <property type="match status" value="1"/>
</dbReference>